<dbReference type="AlphaFoldDB" id="A0A4Q1C295"/>
<keyword evidence="5" id="KW-1185">Reference proteome</keyword>
<dbReference type="PANTHER" id="PTHR28004:SF2">
    <property type="entry name" value="D-SERINE DEHYDRATASE"/>
    <property type="match status" value="1"/>
</dbReference>
<dbReference type="Gene3D" id="2.40.37.20">
    <property type="entry name" value="D-serine dehydratase-like domain"/>
    <property type="match status" value="1"/>
</dbReference>
<dbReference type="EMBL" id="SDHY01000001">
    <property type="protein sequence ID" value="RXK52293.1"/>
    <property type="molecule type" value="Genomic_DNA"/>
</dbReference>
<dbReference type="RefSeq" id="WP_129025412.1">
    <property type="nucleotide sequence ID" value="NZ_SDHY01000001.1"/>
</dbReference>
<dbReference type="InterPro" id="IPR042208">
    <property type="entry name" value="D-ser_dehydrat-like_sf"/>
</dbReference>
<evidence type="ECO:0000313" key="4">
    <source>
        <dbReference type="EMBL" id="RXK52293.1"/>
    </source>
</evidence>
<dbReference type="InterPro" id="IPR001608">
    <property type="entry name" value="Ala_racemase_N"/>
</dbReference>
<gene>
    <name evidence="4" type="ORF">ESB04_01195</name>
</gene>
<dbReference type="SMART" id="SM01119">
    <property type="entry name" value="D-ser_dehydrat"/>
    <property type="match status" value="1"/>
</dbReference>
<dbReference type="SUPFAM" id="SSF51419">
    <property type="entry name" value="PLP-binding barrel"/>
    <property type="match status" value="1"/>
</dbReference>
<evidence type="ECO:0000313" key="5">
    <source>
        <dbReference type="Proteomes" id="UP000289455"/>
    </source>
</evidence>
<dbReference type="InterPro" id="IPR029066">
    <property type="entry name" value="PLP-binding_barrel"/>
</dbReference>
<dbReference type="Pfam" id="PF14031">
    <property type="entry name" value="D-ser_dehydrat"/>
    <property type="match status" value="1"/>
</dbReference>
<comment type="caution">
    <text evidence="4">The sequence shown here is derived from an EMBL/GenBank/DDBJ whole genome shotgun (WGS) entry which is preliminary data.</text>
</comment>
<evidence type="ECO:0000259" key="3">
    <source>
        <dbReference type="SMART" id="SM01119"/>
    </source>
</evidence>
<accession>A0A4Q1C295</accession>
<dbReference type="GO" id="GO:0008721">
    <property type="term" value="F:D-serine ammonia-lyase activity"/>
    <property type="evidence" value="ECO:0007669"/>
    <property type="project" value="TreeGrafter"/>
</dbReference>
<dbReference type="CDD" id="cd06821">
    <property type="entry name" value="PLPDE_III_D-TA"/>
    <property type="match status" value="1"/>
</dbReference>
<reference evidence="4 5" key="1">
    <citation type="submission" date="2019-01" db="EMBL/GenBank/DDBJ databases">
        <title>Cytophagaceae bacterium strain CAR-16.</title>
        <authorList>
            <person name="Chen W.-M."/>
        </authorList>
    </citation>
    <scope>NUCLEOTIDE SEQUENCE [LARGE SCALE GENOMIC DNA]</scope>
    <source>
        <strain evidence="4 5">CAR-16</strain>
    </source>
</reference>
<dbReference type="InterPro" id="IPR051466">
    <property type="entry name" value="D-amino_acid_metab_enzyme"/>
</dbReference>
<feature type="domain" description="D-serine dehydratase-like" evidence="3">
    <location>
        <begin position="254"/>
        <end position="344"/>
    </location>
</feature>
<name>A0A4Q1C295_9BACT</name>
<sequence>MNLPSAPLQSPGLLVFPERVKKNIAYILQCVGGNPDRLRPHIKTHKTKEVNELLMAVGITQFKCATIAEAELLALSKAPSILLSMQPTGPYVSRLADLVQQYPQSKFACLVDDKQAAETLSQVFQQRKLQIGIFIDINVGMNRTGILPCLAESLMQVVKSLPHLHLEGLHAYDGHIRDLNLDERKAHVKRDFVEFHQLIHATSSEFPHLEYCVGGTPSFLVHCENPDFVCSPGTFVFFDAGYTPLYPPNSLQTALYIISRIISKPSQHTICLDLGHKSVAAENSIENRVRFVDYPDFKLVSQSEEHGIVEVEDSGPFEIGQEIYMIPYHVCPTVALHASLQVIENNQLVGQWEVLARNRKINI</sequence>
<evidence type="ECO:0000256" key="2">
    <source>
        <dbReference type="ARBA" id="ARBA00023239"/>
    </source>
</evidence>
<dbReference type="Gene3D" id="3.20.20.10">
    <property type="entry name" value="Alanine racemase"/>
    <property type="match status" value="1"/>
</dbReference>
<organism evidence="4 5">
    <name type="scientific">Aquirufa rosea</name>
    <dbReference type="NCBI Taxonomy" id="2509241"/>
    <lineage>
        <taxon>Bacteria</taxon>
        <taxon>Pseudomonadati</taxon>
        <taxon>Bacteroidota</taxon>
        <taxon>Cytophagia</taxon>
        <taxon>Cytophagales</taxon>
        <taxon>Flectobacillaceae</taxon>
        <taxon>Aquirufa</taxon>
    </lineage>
</organism>
<comment type="similarity">
    <text evidence="1">Belongs to the DSD1 family.</text>
</comment>
<protein>
    <submittedName>
        <fullName evidence="4">D-TA family PLP-dependent enzyme</fullName>
    </submittedName>
</protein>
<evidence type="ECO:0000256" key="1">
    <source>
        <dbReference type="ARBA" id="ARBA00005323"/>
    </source>
</evidence>
<dbReference type="Proteomes" id="UP000289455">
    <property type="component" value="Unassembled WGS sequence"/>
</dbReference>
<dbReference type="Pfam" id="PF01168">
    <property type="entry name" value="Ala_racemase_N"/>
    <property type="match status" value="1"/>
</dbReference>
<dbReference type="PANTHER" id="PTHR28004">
    <property type="entry name" value="ZGC:162816-RELATED"/>
    <property type="match status" value="1"/>
</dbReference>
<dbReference type="OrthoDB" id="9788869at2"/>
<dbReference type="GO" id="GO:0036088">
    <property type="term" value="P:D-serine catabolic process"/>
    <property type="evidence" value="ECO:0007669"/>
    <property type="project" value="TreeGrafter"/>
</dbReference>
<keyword evidence="2" id="KW-0456">Lyase</keyword>
<dbReference type="InterPro" id="IPR026956">
    <property type="entry name" value="D-ser_dehydrat-like_dom"/>
</dbReference>
<proteinExistence type="inferred from homology"/>